<dbReference type="OrthoDB" id="10562960at2759"/>
<reference evidence="2" key="3">
    <citation type="submission" date="2011-03" db="EMBL/GenBank/DDBJ databases">
        <title>Annotation of Magnaporthe poae ATCC 64411.</title>
        <authorList>
            <person name="Ma L.-J."/>
            <person name="Dead R."/>
            <person name="Young S.K."/>
            <person name="Zeng Q."/>
            <person name="Gargeya S."/>
            <person name="Fitzgerald M."/>
            <person name="Haas B."/>
            <person name="Abouelleil A."/>
            <person name="Alvarado L."/>
            <person name="Arachchi H.M."/>
            <person name="Berlin A."/>
            <person name="Brown A."/>
            <person name="Chapman S.B."/>
            <person name="Chen Z."/>
            <person name="Dunbar C."/>
            <person name="Freedman E."/>
            <person name="Gearin G."/>
            <person name="Gellesch M."/>
            <person name="Goldberg J."/>
            <person name="Griggs A."/>
            <person name="Gujja S."/>
            <person name="Heiman D."/>
            <person name="Howarth C."/>
            <person name="Larson L."/>
            <person name="Lui A."/>
            <person name="MacDonald P.J.P."/>
            <person name="Mehta T."/>
            <person name="Montmayeur A."/>
            <person name="Murphy C."/>
            <person name="Neiman D."/>
            <person name="Pearson M."/>
            <person name="Priest M."/>
            <person name="Roberts A."/>
            <person name="Saif S."/>
            <person name="Shea T."/>
            <person name="Shenoy N."/>
            <person name="Sisk P."/>
            <person name="Stolte C."/>
            <person name="Sykes S."/>
            <person name="Yandava C."/>
            <person name="Wortman J."/>
            <person name="Nusbaum C."/>
            <person name="Birren B."/>
        </authorList>
    </citation>
    <scope>NUCLEOTIDE SEQUENCE</scope>
    <source>
        <strain evidence="2">ATCC 64411</strain>
    </source>
</reference>
<accession>A0A0C4DZ00</accession>
<reference evidence="3" key="4">
    <citation type="journal article" date="2015" name="G3 (Bethesda)">
        <title>Genome sequences of three phytopathogenic species of the Magnaporthaceae family of fungi.</title>
        <authorList>
            <person name="Okagaki L.H."/>
            <person name="Nunes C.C."/>
            <person name="Sailsbery J."/>
            <person name="Clay B."/>
            <person name="Brown D."/>
            <person name="John T."/>
            <person name="Oh Y."/>
            <person name="Young N."/>
            <person name="Fitzgerald M."/>
            <person name="Haas B.J."/>
            <person name="Zeng Q."/>
            <person name="Young S."/>
            <person name="Adiconis X."/>
            <person name="Fan L."/>
            <person name="Levin J.Z."/>
            <person name="Mitchell T.K."/>
            <person name="Okubara P.A."/>
            <person name="Farman M.L."/>
            <person name="Kohn L.M."/>
            <person name="Birren B."/>
            <person name="Ma L.-J."/>
            <person name="Dean R.A."/>
        </authorList>
    </citation>
    <scope>NUCLEOTIDE SEQUENCE</scope>
    <source>
        <strain evidence="3">ATCC 64411 / 73-15</strain>
    </source>
</reference>
<keyword evidence="1" id="KW-0732">Signal</keyword>
<protein>
    <submittedName>
        <fullName evidence="2 3">Uncharacterized protein</fullName>
    </submittedName>
</protein>
<dbReference type="EMBL" id="ADBL01001250">
    <property type="status" value="NOT_ANNOTATED_CDS"/>
    <property type="molecule type" value="Genomic_DNA"/>
</dbReference>
<feature type="chain" id="PRO_5009385511" evidence="1">
    <location>
        <begin position="17"/>
        <end position="132"/>
    </location>
</feature>
<organism evidence="3 4">
    <name type="scientific">Magnaporthiopsis poae (strain ATCC 64411 / 73-15)</name>
    <name type="common">Kentucky bluegrass fungus</name>
    <name type="synonym">Magnaporthe poae</name>
    <dbReference type="NCBI Taxonomy" id="644358"/>
    <lineage>
        <taxon>Eukaryota</taxon>
        <taxon>Fungi</taxon>
        <taxon>Dikarya</taxon>
        <taxon>Ascomycota</taxon>
        <taxon>Pezizomycotina</taxon>
        <taxon>Sordariomycetes</taxon>
        <taxon>Sordariomycetidae</taxon>
        <taxon>Magnaporthales</taxon>
        <taxon>Magnaporthaceae</taxon>
        <taxon>Magnaporthiopsis</taxon>
    </lineage>
</organism>
<keyword evidence="4" id="KW-1185">Reference proteome</keyword>
<dbReference type="VEuPathDB" id="FungiDB:MAPG_05287"/>
<dbReference type="EnsemblFungi" id="MAPG_05287T0">
    <property type="protein sequence ID" value="MAPG_05287T0"/>
    <property type="gene ID" value="MAPG_05287"/>
</dbReference>
<evidence type="ECO:0000313" key="4">
    <source>
        <dbReference type="Proteomes" id="UP000011715"/>
    </source>
</evidence>
<feature type="signal peptide" evidence="1">
    <location>
        <begin position="1"/>
        <end position="16"/>
    </location>
</feature>
<proteinExistence type="predicted"/>
<sequence length="132" mass="14336">MKFLVAVLALTGAAIAAPAAGGELKFFKNVEACGCQNAKGERQIGDQCNFFGQYRTKVEPSKFANLCYPLSEQHLREPMSKLITDEVCSKLYFPGGTGSYPKAVCETVRLCTFKGTYQLCDSNEPAKPPLGN</sequence>
<reference evidence="3" key="5">
    <citation type="submission" date="2015-06" db="UniProtKB">
        <authorList>
            <consortium name="EnsemblFungi"/>
        </authorList>
    </citation>
    <scope>IDENTIFICATION</scope>
    <source>
        <strain evidence="3">ATCC 64411</strain>
    </source>
</reference>
<dbReference type="AlphaFoldDB" id="A0A0C4DZ00"/>
<reference evidence="2" key="1">
    <citation type="submission" date="2010-05" db="EMBL/GenBank/DDBJ databases">
        <title>The Genome Sequence of Magnaporthe poae strain ATCC 64411.</title>
        <authorList>
            <consortium name="The Broad Institute Genome Sequencing Platform"/>
            <consortium name="Broad Institute Genome Sequencing Center for Infectious Disease"/>
            <person name="Ma L.-J."/>
            <person name="Dead R."/>
            <person name="Young S."/>
            <person name="Zeng Q."/>
            <person name="Koehrsen M."/>
            <person name="Alvarado L."/>
            <person name="Berlin A."/>
            <person name="Chapman S.B."/>
            <person name="Chen Z."/>
            <person name="Freedman E."/>
            <person name="Gellesch M."/>
            <person name="Goldberg J."/>
            <person name="Griggs A."/>
            <person name="Gujja S."/>
            <person name="Heilman E.R."/>
            <person name="Heiman D."/>
            <person name="Hepburn T."/>
            <person name="Howarth C."/>
            <person name="Jen D."/>
            <person name="Larson L."/>
            <person name="Mehta T."/>
            <person name="Neiman D."/>
            <person name="Pearson M."/>
            <person name="Roberts A."/>
            <person name="Saif S."/>
            <person name="Shea T."/>
            <person name="Shenoy N."/>
            <person name="Sisk P."/>
            <person name="Stolte C."/>
            <person name="Sykes S."/>
            <person name="Walk T."/>
            <person name="White J."/>
            <person name="Yandava C."/>
            <person name="Haas B."/>
            <person name="Nusbaum C."/>
            <person name="Birren B."/>
        </authorList>
    </citation>
    <scope>NUCLEOTIDE SEQUENCE</scope>
    <source>
        <strain evidence="2">ATCC 64411</strain>
    </source>
</reference>
<evidence type="ECO:0000313" key="2">
    <source>
        <dbReference type="EMBL" id="KLU86271.1"/>
    </source>
</evidence>
<dbReference type="EMBL" id="GL876969">
    <property type="protein sequence ID" value="KLU86271.1"/>
    <property type="molecule type" value="Genomic_DNA"/>
</dbReference>
<evidence type="ECO:0000256" key="1">
    <source>
        <dbReference type="SAM" id="SignalP"/>
    </source>
</evidence>
<evidence type="ECO:0000313" key="3">
    <source>
        <dbReference type="EnsemblFungi" id="MAPG_05287T0"/>
    </source>
</evidence>
<name>A0A0C4DZ00_MAGP6</name>
<dbReference type="Proteomes" id="UP000011715">
    <property type="component" value="Unassembled WGS sequence"/>
</dbReference>
<gene>
    <name evidence="2" type="ORF">MAPG_05287</name>
</gene>
<reference evidence="4" key="2">
    <citation type="submission" date="2010-05" db="EMBL/GenBank/DDBJ databases">
        <title>The genome sequence of Magnaporthe poae strain ATCC 64411.</title>
        <authorList>
            <person name="Ma L.-J."/>
            <person name="Dead R."/>
            <person name="Young S."/>
            <person name="Zeng Q."/>
            <person name="Koehrsen M."/>
            <person name="Alvarado L."/>
            <person name="Berlin A."/>
            <person name="Chapman S.B."/>
            <person name="Chen Z."/>
            <person name="Freedman E."/>
            <person name="Gellesch M."/>
            <person name="Goldberg J."/>
            <person name="Griggs A."/>
            <person name="Gujja S."/>
            <person name="Heilman E.R."/>
            <person name="Heiman D."/>
            <person name="Hepburn T."/>
            <person name="Howarth C."/>
            <person name="Jen D."/>
            <person name="Larson L."/>
            <person name="Mehta T."/>
            <person name="Neiman D."/>
            <person name="Pearson M."/>
            <person name="Roberts A."/>
            <person name="Saif S."/>
            <person name="Shea T."/>
            <person name="Shenoy N."/>
            <person name="Sisk P."/>
            <person name="Stolte C."/>
            <person name="Sykes S."/>
            <person name="Walk T."/>
            <person name="White J."/>
            <person name="Yandava C."/>
            <person name="Haas B."/>
            <person name="Nusbaum C."/>
            <person name="Birren B."/>
        </authorList>
    </citation>
    <scope>NUCLEOTIDE SEQUENCE [LARGE SCALE GENOMIC DNA]</scope>
    <source>
        <strain evidence="4">ATCC 64411 / 73-15</strain>
    </source>
</reference>